<feature type="transmembrane region" description="Helical" evidence="13">
    <location>
        <begin position="87"/>
        <end position="107"/>
    </location>
</feature>
<evidence type="ECO:0000256" key="6">
    <source>
        <dbReference type="ARBA" id="ARBA00022519"/>
    </source>
</evidence>
<keyword evidence="9 13" id="KW-1133">Transmembrane helix</keyword>
<feature type="transmembrane region" description="Helical" evidence="13">
    <location>
        <begin position="245"/>
        <end position="266"/>
    </location>
</feature>
<organism evidence="16 17">
    <name type="scientific">Parendozoicomonas callyspongiae</name>
    <dbReference type="NCBI Taxonomy" id="2942213"/>
    <lineage>
        <taxon>Bacteria</taxon>
        <taxon>Pseudomonadati</taxon>
        <taxon>Pseudomonadota</taxon>
        <taxon>Gammaproteobacteria</taxon>
        <taxon>Oceanospirillales</taxon>
        <taxon>Endozoicomonadaceae</taxon>
        <taxon>Parendozoicomonas</taxon>
    </lineage>
</organism>
<evidence type="ECO:0000256" key="9">
    <source>
        <dbReference type="ARBA" id="ARBA00022989"/>
    </source>
</evidence>
<keyword evidence="6" id="KW-0997">Cell inner membrane</keyword>
<dbReference type="PANTHER" id="PTHR47755:SF1">
    <property type="entry name" value="CELL DIVISION PROTEIN FTSX"/>
    <property type="match status" value="1"/>
</dbReference>
<keyword evidence="10 13" id="KW-0472">Membrane</keyword>
<dbReference type="InterPro" id="IPR040690">
    <property type="entry name" value="FtsX_ECD"/>
</dbReference>
<dbReference type="PANTHER" id="PTHR47755">
    <property type="entry name" value="CELL DIVISION PROTEIN FTSX"/>
    <property type="match status" value="1"/>
</dbReference>
<evidence type="ECO:0000256" key="7">
    <source>
        <dbReference type="ARBA" id="ARBA00022618"/>
    </source>
</evidence>
<evidence type="ECO:0000256" key="13">
    <source>
        <dbReference type="SAM" id="Phobius"/>
    </source>
</evidence>
<evidence type="ECO:0000256" key="1">
    <source>
        <dbReference type="ARBA" id="ARBA00004429"/>
    </source>
</evidence>
<evidence type="ECO:0000256" key="12">
    <source>
        <dbReference type="SAM" id="MobiDB-lite"/>
    </source>
</evidence>
<evidence type="ECO:0000256" key="8">
    <source>
        <dbReference type="ARBA" id="ARBA00022692"/>
    </source>
</evidence>
<keyword evidence="7" id="KW-0132">Cell division</keyword>
<protein>
    <recommendedName>
        <fullName evidence="4">Cell division protein FtsX</fullName>
    </recommendedName>
</protein>
<keyword evidence="5" id="KW-1003">Cell membrane</keyword>
<feature type="domain" description="FtsX extracellular" evidence="15">
    <location>
        <begin position="130"/>
        <end position="221"/>
    </location>
</feature>
<sequence length="369" mass="40280">MIQKVKDGKAKDRSGRKAAVTTWRRTPQIELDHSAAHNAKQKAEQNNTAKHKARRGAKKRETGSSAQHWKIIFALHRQVAGEALSRIMVTPIASLMTILVLGITLALPATLSMTLENLQAAAGGTSSVVRLALYLDEGLSNTKALDLKKDLQGDPAINKVTYISPKQGLAEFEKFSGLGQALDLLDDNPLPGVLEVEPKDTTPLAVSNLQNRLGRLGEVNDIRVDNEWLKRLHAMLELGERALNGLTTLVVLSVLLAVGNTIRLLVVNRKEEIKVVKLVGGSDSFVMMPFLYSGFWYGLLGGVLAWLVTACLWFMLADSANSLASLYQSSFQMSFPDFATTVTVIFGSVLLGVTGAFFTSWRQLRAIDP</sequence>
<dbReference type="Pfam" id="PF18075">
    <property type="entry name" value="FtsX_ECD"/>
    <property type="match status" value="1"/>
</dbReference>
<feature type="transmembrane region" description="Helical" evidence="13">
    <location>
        <begin position="338"/>
        <end position="358"/>
    </location>
</feature>
<evidence type="ECO:0000256" key="3">
    <source>
        <dbReference type="ARBA" id="ARBA00011160"/>
    </source>
</evidence>
<dbReference type="InterPro" id="IPR004513">
    <property type="entry name" value="FtsX"/>
</dbReference>
<evidence type="ECO:0000259" key="14">
    <source>
        <dbReference type="Pfam" id="PF02687"/>
    </source>
</evidence>
<dbReference type="InterPro" id="IPR003838">
    <property type="entry name" value="ABC3_permease_C"/>
</dbReference>
<feature type="region of interest" description="Disordered" evidence="12">
    <location>
        <begin position="1"/>
        <end position="63"/>
    </location>
</feature>
<dbReference type="InterPro" id="IPR047590">
    <property type="entry name" value="FtsX_proteobact-type"/>
</dbReference>
<evidence type="ECO:0000256" key="4">
    <source>
        <dbReference type="ARBA" id="ARBA00021907"/>
    </source>
</evidence>
<keyword evidence="11" id="KW-0131">Cell cycle</keyword>
<evidence type="ECO:0000313" key="16">
    <source>
        <dbReference type="EMBL" id="MCL6270849.1"/>
    </source>
</evidence>
<dbReference type="Proteomes" id="UP001203338">
    <property type="component" value="Unassembled WGS sequence"/>
</dbReference>
<keyword evidence="17" id="KW-1185">Reference proteome</keyword>
<name>A0ABT0PHK6_9GAMM</name>
<feature type="compositionally biased region" description="Basic residues" evidence="12">
    <location>
        <begin position="49"/>
        <end position="58"/>
    </location>
</feature>
<evidence type="ECO:0000259" key="15">
    <source>
        <dbReference type="Pfam" id="PF18075"/>
    </source>
</evidence>
<dbReference type="Gene3D" id="3.30.70.3040">
    <property type="match status" value="1"/>
</dbReference>
<proteinExistence type="inferred from homology"/>
<dbReference type="Pfam" id="PF02687">
    <property type="entry name" value="FtsX"/>
    <property type="match status" value="1"/>
</dbReference>
<evidence type="ECO:0000256" key="2">
    <source>
        <dbReference type="ARBA" id="ARBA00007379"/>
    </source>
</evidence>
<reference evidence="16 17" key="1">
    <citation type="submission" date="2022-05" db="EMBL/GenBank/DDBJ databases">
        <authorList>
            <person name="Park J.-S."/>
        </authorList>
    </citation>
    <scope>NUCLEOTIDE SEQUENCE [LARGE SCALE GENOMIC DNA]</scope>
    <source>
        <strain evidence="16 17">2012CJ34-2</strain>
    </source>
</reference>
<feature type="transmembrane region" description="Helical" evidence="13">
    <location>
        <begin position="295"/>
        <end position="316"/>
    </location>
</feature>
<comment type="caution">
    <text evidence="16">The sequence shown here is derived from an EMBL/GenBank/DDBJ whole genome shotgun (WGS) entry which is preliminary data.</text>
</comment>
<feature type="domain" description="ABC3 transporter permease C-terminal" evidence="14">
    <location>
        <begin position="247"/>
        <end position="365"/>
    </location>
</feature>
<keyword evidence="8 13" id="KW-0812">Transmembrane</keyword>
<dbReference type="EMBL" id="JAMFLX010000017">
    <property type="protein sequence ID" value="MCL6270849.1"/>
    <property type="molecule type" value="Genomic_DNA"/>
</dbReference>
<dbReference type="NCBIfam" id="TIGR00439">
    <property type="entry name" value="FtsX_Gneg"/>
    <property type="match status" value="1"/>
</dbReference>
<comment type="subunit">
    <text evidence="3">Forms a membrane-associated complex with FtsE.</text>
</comment>
<accession>A0ABT0PHK6</accession>
<comment type="subcellular location">
    <subcellularLocation>
        <location evidence="1">Cell inner membrane</location>
        <topology evidence="1">Multi-pass membrane protein</topology>
    </subcellularLocation>
</comment>
<gene>
    <name evidence="16" type="primary">ftsX</name>
    <name evidence="16" type="ORF">M3P05_13040</name>
</gene>
<evidence type="ECO:0000256" key="5">
    <source>
        <dbReference type="ARBA" id="ARBA00022475"/>
    </source>
</evidence>
<evidence type="ECO:0000256" key="11">
    <source>
        <dbReference type="ARBA" id="ARBA00023306"/>
    </source>
</evidence>
<dbReference type="RefSeq" id="WP_249700149.1">
    <property type="nucleotide sequence ID" value="NZ_JAMFLX010000017.1"/>
</dbReference>
<comment type="similarity">
    <text evidence="2">Belongs to the ABC-4 integral membrane protein family. FtsX subfamily.</text>
</comment>
<evidence type="ECO:0000313" key="17">
    <source>
        <dbReference type="Proteomes" id="UP001203338"/>
    </source>
</evidence>
<feature type="compositionally biased region" description="Basic and acidic residues" evidence="12">
    <location>
        <begin position="1"/>
        <end position="15"/>
    </location>
</feature>
<evidence type="ECO:0000256" key="10">
    <source>
        <dbReference type="ARBA" id="ARBA00023136"/>
    </source>
</evidence>